<dbReference type="Gene3D" id="1.10.150.20">
    <property type="entry name" value="5' to 3' exonuclease, C-terminal subdomain"/>
    <property type="match status" value="1"/>
</dbReference>
<dbReference type="GO" id="GO:0006301">
    <property type="term" value="P:DNA damage tolerance"/>
    <property type="evidence" value="ECO:0007669"/>
    <property type="project" value="UniProtKB-ARBA"/>
</dbReference>
<evidence type="ECO:0000313" key="10">
    <source>
        <dbReference type="Proteomes" id="UP001530293"/>
    </source>
</evidence>
<dbReference type="Pfam" id="PF21704">
    <property type="entry name" value="POLH-Rev1_HhH"/>
    <property type="match status" value="1"/>
</dbReference>
<feature type="region of interest" description="Disordered" evidence="7">
    <location>
        <begin position="577"/>
        <end position="603"/>
    </location>
</feature>
<dbReference type="EMBL" id="JALLBG020000198">
    <property type="protein sequence ID" value="KAL3759705.1"/>
    <property type="molecule type" value="Genomic_DNA"/>
</dbReference>
<evidence type="ECO:0000256" key="6">
    <source>
        <dbReference type="ARBA" id="ARBA00023242"/>
    </source>
</evidence>
<dbReference type="InterPro" id="IPR052230">
    <property type="entry name" value="DNA_polymerase_eta"/>
</dbReference>
<evidence type="ECO:0000313" key="9">
    <source>
        <dbReference type="EMBL" id="KAL3759705.1"/>
    </source>
</evidence>
<dbReference type="Pfam" id="PF00817">
    <property type="entry name" value="IMS"/>
    <property type="match status" value="2"/>
</dbReference>
<dbReference type="Proteomes" id="UP001530293">
    <property type="component" value="Unassembled WGS sequence"/>
</dbReference>
<dbReference type="Gene3D" id="3.40.1170.60">
    <property type="match status" value="1"/>
</dbReference>
<dbReference type="InterPro" id="IPR043502">
    <property type="entry name" value="DNA/RNA_pol_sf"/>
</dbReference>
<evidence type="ECO:0000259" key="8">
    <source>
        <dbReference type="PROSITE" id="PS50173"/>
    </source>
</evidence>
<dbReference type="GO" id="GO:0005634">
    <property type="term" value="C:nucleus"/>
    <property type="evidence" value="ECO:0007669"/>
    <property type="project" value="UniProtKB-SubCell"/>
</dbReference>
<evidence type="ECO:0000256" key="1">
    <source>
        <dbReference type="ARBA" id="ARBA00004123"/>
    </source>
</evidence>
<dbReference type="PANTHER" id="PTHR45873">
    <property type="entry name" value="DNA POLYMERASE ETA"/>
    <property type="match status" value="1"/>
</dbReference>
<protein>
    <recommendedName>
        <fullName evidence="8">UmuC domain-containing protein</fullName>
    </recommendedName>
</protein>
<dbReference type="PIRSF" id="PIRSF036603">
    <property type="entry name" value="DPol_eta"/>
    <property type="match status" value="1"/>
</dbReference>
<keyword evidence="6" id="KW-0539">Nucleus</keyword>
<keyword evidence="3" id="KW-0479">Metal-binding</keyword>
<dbReference type="InterPro" id="IPR001126">
    <property type="entry name" value="UmuC"/>
</dbReference>
<feature type="domain" description="UmuC" evidence="8">
    <location>
        <begin position="12"/>
        <end position="54"/>
    </location>
</feature>
<sequence>MNDALNPHKRVILLLDMDCFYAQCEIVRLNIPRDVPLALMQWNSSLAVNYPARDKFQIKRGDNFETIANKSRGECVTIHLPVTPVVDDEKGRSGVPSKAIVEAEVKEGMVDNDNCKAEEIGDGVIEEEGEAGDESAIKIAYDKEFNQPQHIREQMYKMEKNKMRYPSEGKANLDRYRLASSRIFSLIYEIAVVFDVLACSDVSNVSSNLSDLVLLSPLQQKTLVEHLGKDNFIMERASIDELFIDVTAFCYKYRPRQKTGKSDCDDEDNDVDDGSDEMDDANTKRAKFQSECNDEIAANQLPKETVVCHQECLDAHDTNSEIGMAIRRGCHVALTARKAVMDTLGFTLSAGISTNKLVSKLAASYGKPNGQAVIFPVAMSNVMEETQLRKARMLGGKLGKKVQSLLPENETTMGSIARLMPLDQLVKAIGAESGRWVFDACRGIDYEEVKATLKVLPKSITAFKSFQKVSYPELEKWTALLARDIMKRVDIDNERNNRLPKSITVGYTMVPGGAWIGHSFRLPFPTEKDFNLRVQKLVDNTRKALNERKHSSFIRIGFSAMDFVVRPKVGIDSFFSKGKANQHQSSTKRLTSGKGDGDDDKGASAKCRRLDHFFSNQKIQVTSPISTLADRPINNHENDTSSPSATKESKSSGDYCQGTDAADSYSLTDEEIARQLQESYNNEKAESRASDLYDKDLAIASQLQSEYDRESAVLAHIERFSPKGRHKTKANPTKTSSSNKRSKLDSFFLKK</sequence>
<dbReference type="GO" id="GO:0006281">
    <property type="term" value="P:DNA repair"/>
    <property type="evidence" value="ECO:0007669"/>
    <property type="project" value="UniProtKB-KW"/>
</dbReference>
<accession>A0ABD3MGN2</accession>
<evidence type="ECO:0000256" key="2">
    <source>
        <dbReference type="ARBA" id="ARBA00022679"/>
    </source>
</evidence>
<reference evidence="9 10" key="1">
    <citation type="submission" date="2024-10" db="EMBL/GenBank/DDBJ databases">
        <title>Updated reference genomes for cyclostephanoid diatoms.</title>
        <authorList>
            <person name="Roberts W.R."/>
            <person name="Alverson A.J."/>
        </authorList>
    </citation>
    <scope>NUCLEOTIDE SEQUENCE [LARGE SCALE GENOMIC DNA]</scope>
    <source>
        <strain evidence="9 10">AJA232-27</strain>
    </source>
</reference>
<dbReference type="PANTHER" id="PTHR45873:SF1">
    <property type="entry name" value="DNA POLYMERASE ETA"/>
    <property type="match status" value="1"/>
</dbReference>
<feature type="compositionally biased region" description="Polar residues" evidence="7">
    <location>
        <begin position="579"/>
        <end position="590"/>
    </location>
</feature>
<dbReference type="InterPro" id="IPR036775">
    <property type="entry name" value="DNA_pol_Y-fam_lit_finger_sf"/>
</dbReference>
<organism evidence="9 10">
    <name type="scientific">Discostella pseudostelligera</name>
    <dbReference type="NCBI Taxonomy" id="259834"/>
    <lineage>
        <taxon>Eukaryota</taxon>
        <taxon>Sar</taxon>
        <taxon>Stramenopiles</taxon>
        <taxon>Ochrophyta</taxon>
        <taxon>Bacillariophyta</taxon>
        <taxon>Coscinodiscophyceae</taxon>
        <taxon>Thalassiosirophycidae</taxon>
        <taxon>Stephanodiscales</taxon>
        <taxon>Stephanodiscaceae</taxon>
        <taxon>Discostella</taxon>
    </lineage>
</organism>
<feature type="region of interest" description="Disordered" evidence="7">
    <location>
        <begin position="257"/>
        <end position="280"/>
    </location>
</feature>
<dbReference type="Gene3D" id="3.30.1490.100">
    <property type="entry name" value="DNA polymerase, Y-family, little finger domain"/>
    <property type="match status" value="1"/>
</dbReference>
<proteinExistence type="predicted"/>
<dbReference type="PROSITE" id="PS50173">
    <property type="entry name" value="UMUC"/>
    <property type="match status" value="2"/>
</dbReference>
<feature type="compositionally biased region" description="Acidic residues" evidence="7">
    <location>
        <begin position="264"/>
        <end position="280"/>
    </location>
</feature>
<keyword evidence="2" id="KW-0808">Transferase</keyword>
<dbReference type="SUPFAM" id="SSF56672">
    <property type="entry name" value="DNA/RNA polymerases"/>
    <property type="match status" value="2"/>
</dbReference>
<keyword evidence="4" id="KW-0227">DNA damage</keyword>
<evidence type="ECO:0000256" key="7">
    <source>
        <dbReference type="SAM" id="MobiDB-lite"/>
    </source>
</evidence>
<keyword evidence="5" id="KW-0234">DNA repair</keyword>
<feature type="region of interest" description="Disordered" evidence="7">
    <location>
        <begin position="624"/>
        <end position="660"/>
    </location>
</feature>
<evidence type="ECO:0000256" key="3">
    <source>
        <dbReference type="ARBA" id="ARBA00022723"/>
    </source>
</evidence>
<dbReference type="GO" id="GO:0016740">
    <property type="term" value="F:transferase activity"/>
    <property type="evidence" value="ECO:0007669"/>
    <property type="project" value="UniProtKB-KW"/>
</dbReference>
<comment type="subcellular location">
    <subcellularLocation>
        <location evidence="1">Nucleus</location>
    </subcellularLocation>
</comment>
<dbReference type="GO" id="GO:0046872">
    <property type="term" value="F:metal ion binding"/>
    <property type="evidence" value="ECO:0007669"/>
    <property type="project" value="UniProtKB-KW"/>
</dbReference>
<evidence type="ECO:0000256" key="5">
    <source>
        <dbReference type="ARBA" id="ARBA00023204"/>
    </source>
</evidence>
<keyword evidence="10" id="KW-1185">Reference proteome</keyword>
<comment type="caution">
    <text evidence="9">The sequence shown here is derived from an EMBL/GenBank/DDBJ whole genome shotgun (WGS) entry which is preliminary data.</text>
</comment>
<name>A0ABD3MGN2_9STRA</name>
<dbReference type="GO" id="GO:0071897">
    <property type="term" value="P:DNA biosynthetic process"/>
    <property type="evidence" value="ECO:0007669"/>
    <property type="project" value="UniProtKB-ARBA"/>
</dbReference>
<dbReference type="Gene3D" id="3.30.70.270">
    <property type="match status" value="1"/>
</dbReference>
<gene>
    <name evidence="9" type="ORF">ACHAWU_010274</name>
</gene>
<evidence type="ECO:0000256" key="4">
    <source>
        <dbReference type="ARBA" id="ARBA00022763"/>
    </source>
</evidence>
<feature type="domain" description="UmuC" evidence="8">
    <location>
        <begin position="337"/>
        <end position="395"/>
    </location>
</feature>
<dbReference type="SUPFAM" id="SSF100879">
    <property type="entry name" value="Lesion bypass DNA polymerase (Y-family), little finger domain"/>
    <property type="match status" value="1"/>
</dbReference>
<dbReference type="AlphaFoldDB" id="A0ABD3MGN2"/>
<feature type="compositionally biased region" description="Polar residues" evidence="7">
    <location>
        <begin position="730"/>
        <end position="739"/>
    </location>
</feature>
<dbReference type="InterPro" id="IPR043128">
    <property type="entry name" value="Rev_trsase/Diguanyl_cyclase"/>
</dbReference>
<feature type="region of interest" description="Disordered" evidence="7">
    <location>
        <begin position="718"/>
        <end position="751"/>
    </location>
</feature>